<dbReference type="Pfam" id="PF04389">
    <property type="entry name" value="Peptidase_M28"/>
    <property type="match status" value="1"/>
</dbReference>
<dbReference type="EMBL" id="BARU01009291">
    <property type="protein sequence ID" value="GAH35094.1"/>
    <property type="molecule type" value="Genomic_DNA"/>
</dbReference>
<organism evidence="2">
    <name type="scientific">marine sediment metagenome</name>
    <dbReference type="NCBI Taxonomy" id="412755"/>
    <lineage>
        <taxon>unclassified sequences</taxon>
        <taxon>metagenomes</taxon>
        <taxon>ecological metagenomes</taxon>
    </lineage>
</organism>
<reference evidence="2" key="1">
    <citation type="journal article" date="2014" name="Front. Microbiol.">
        <title>High frequency of phylogenetically diverse reductive dehalogenase-homologous genes in deep subseafloor sedimentary metagenomes.</title>
        <authorList>
            <person name="Kawai M."/>
            <person name="Futagami T."/>
            <person name="Toyoda A."/>
            <person name="Takaki Y."/>
            <person name="Nishi S."/>
            <person name="Hori S."/>
            <person name="Arai W."/>
            <person name="Tsubouchi T."/>
            <person name="Morono Y."/>
            <person name="Uchiyama I."/>
            <person name="Ito T."/>
            <person name="Fujiyama A."/>
            <person name="Inagaki F."/>
            <person name="Takami H."/>
        </authorList>
    </citation>
    <scope>NUCLEOTIDE SEQUENCE</scope>
    <source>
        <strain evidence="2">Expedition CK06-06</strain>
    </source>
</reference>
<feature type="domain" description="Peptidase M28" evidence="1">
    <location>
        <begin position="2"/>
        <end position="128"/>
    </location>
</feature>
<evidence type="ECO:0000313" key="2">
    <source>
        <dbReference type="EMBL" id="GAH35094.1"/>
    </source>
</evidence>
<evidence type="ECO:0000259" key="1">
    <source>
        <dbReference type="Pfam" id="PF04389"/>
    </source>
</evidence>
<accession>X1G0I3</accession>
<name>X1G0I3_9ZZZZ</name>
<feature type="non-terminal residue" evidence="2">
    <location>
        <position position="1"/>
    </location>
</feature>
<gene>
    <name evidence="2" type="ORF">S03H2_17958</name>
</gene>
<sequence length="142" mass="16476">WFVFTGAEETGTMGIRHFYNHIKHLDKKKSYAINFDGIGGKDLSYWSSYINPKKNYDRYKVFLKSAEKVDLKFEFAKATFGIRTDGLYLRSKNFLGFGFGGLGISYKYVHTRNDTIDKVDTSLLEKLCRFVSIILKEIDDQN</sequence>
<dbReference type="InterPro" id="IPR007484">
    <property type="entry name" value="Peptidase_M28"/>
</dbReference>
<comment type="caution">
    <text evidence="2">The sequence shown here is derived from an EMBL/GenBank/DDBJ whole genome shotgun (WGS) entry which is preliminary data.</text>
</comment>
<proteinExistence type="predicted"/>
<dbReference type="AlphaFoldDB" id="X1G0I3"/>
<protein>
    <recommendedName>
        <fullName evidence="1">Peptidase M28 domain-containing protein</fullName>
    </recommendedName>
</protein>
<dbReference type="SUPFAM" id="SSF53187">
    <property type="entry name" value="Zn-dependent exopeptidases"/>
    <property type="match status" value="1"/>
</dbReference>
<dbReference type="Gene3D" id="3.40.630.10">
    <property type="entry name" value="Zn peptidases"/>
    <property type="match status" value="1"/>
</dbReference>